<feature type="transmembrane region" description="Helical" evidence="11">
    <location>
        <begin position="886"/>
        <end position="907"/>
    </location>
</feature>
<keyword evidence="9 11" id="KW-0472">Membrane</keyword>
<dbReference type="SUPFAM" id="SSF81665">
    <property type="entry name" value="Calcium ATPase, transmembrane domain M"/>
    <property type="match status" value="1"/>
</dbReference>
<dbReference type="AlphaFoldDB" id="A0A4S8L2R0"/>
<dbReference type="PRINTS" id="PR00119">
    <property type="entry name" value="CATATPASE"/>
</dbReference>
<dbReference type="InterPro" id="IPR006068">
    <property type="entry name" value="ATPase_P-typ_cation-transptr_C"/>
</dbReference>
<dbReference type="Gene3D" id="1.20.1110.10">
    <property type="entry name" value="Calcium-transporting ATPase, transmembrane domain"/>
    <property type="match status" value="1"/>
</dbReference>
<dbReference type="Gene3D" id="3.40.1110.10">
    <property type="entry name" value="Calcium-transporting ATPase, cytoplasmic domain N"/>
    <property type="match status" value="1"/>
</dbReference>
<dbReference type="OrthoDB" id="3352408at2759"/>
<dbReference type="SFLD" id="SFLDG00002">
    <property type="entry name" value="C1.7:_P-type_atpase_like"/>
    <property type="match status" value="1"/>
</dbReference>
<protein>
    <submittedName>
        <fullName evidence="13">Sodium transport ATPase</fullName>
    </submittedName>
</protein>
<feature type="transmembrane region" description="Helical" evidence="11">
    <location>
        <begin position="116"/>
        <end position="135"/>
    </location>
</feature>
<dbReference type="Pfam" id="PF00122">
    <property type="entry name" value="E1-E2_ATPase"/>
    <property type="match status" value="1"/>
</dbReference>
<dbReference type="InterPro" id="IPR023214">
    <property type="entry name" value="HAD_sf"/>
</dbReference>
<dbReference type="InterPro" id="IPR018303">
    <property type="entry name" value="ATPase_P-typ_P_site"/>
</dbReference>
<dbReference type="Pfam" id="PF00690">
    <property type="entry name" value="Cation_ATPase_N"/>
    <property type="match status" value="1"/>
</dbReference>
<name>A0A4S8L2R0_DENBC</name>
<evidence type="ECO:0000313" key="14">
    <source>
        <dbReference type="Proteomes" id="UP000297245"/>
    </source>
</evidence>
<evidence type="ECO:0000256" key="6">
    <source>
        <dbReference type="ARBA" id="ARBA00022842"/>
    </source>
</evidence>
<accession>A0A4S8L2R0</accession>
<dbReference type="InterPro" id="IPR023298">
    <property type="entry name" value="ATPase_P-typ_TM_dom_sf"/>
</dbReference>
<dbReference type="Pfam" id="PF00689">
    <property type="entry name" value="Cation_ATPase_C"/>
    <property type="match status" value="1"/>
</dbReference>
<dbReference type="SUPFAM" id="SSF56784">
    <property type="entry name" value="HAD-like"/>
    <property type="match status" value="1"/>
</dbReference>
<keyword evidence="5" id="KW-0067">ATP-binding</keyword>
<gene>
    <name evidence="13" type="ORF">K435DRAFT_734521</name>
</gene>
<dbReference type="InterPro" id="IPR036412">
    <property type="entry name" value="HAD-like_sf"/>
</dbReference>
<keyword evidence="8 11" id="KW-1133">Transmembrane helix</keyword>
<keyword evidence="6" id="KW-0460">Magnesium</keyword>
<dbReference type="SUPFAM" id="SSF81660">
    <property type="entry name" value="Metal cation-transporting ATPase, ATP-binding domain N"/>
    <property type="match status" value="1"/>
</dbReference>
<dbReference type="SFLD" id="SFLDF00027">
    <property type="entry name" value="p-type_atpase"/>
    <property type="match status" value="1"/>
</dbReference>
<dbReference type="Proteomes" id="UP000297245">
    <property type="component" value="Unassembled WGS sequence"/>
</dbReference>
<evidence type="ECO:0000256" key="2">
    <source>
        <dbReference type="ARBA" id="ARBA00022553"/>
    </source>
</evidence>
<feature type="transmembrane region" description="Helical" evidence="11">
    <location>
        <begin position="1018"/>
        <end position="1043"/>
    </location>
</feature>
<dbReference type="InterPro" id="IPR004014">
    <property type="entry name" value="ATPase_P-typ_cation-transptr_N"/>
</dbReference>
<dbReference type="Pfam" id="PF13246">
    <property type="entry name" value="Cation_ATPase"/>
    <property type="match status" value="1"/>
</dbReference>
<dbReference type="InterPro" id="IPR001757">
    <property type="entry name" value="P_typ_ATPase"/>
</dbReference>
<evidence type="ECO:0000313" key="13">
    <source>
        <dbReference type="EMBL" id="THU82747.1"/>
    </source>
</evidence>
<dbReference type="FunFam" id="2.70.150.10:FF:000160">
    <property type="entry name" value="Sarcoplasmic/endoplasmic reticulum calcium ATPase 1"/>
    <property type="match status" value="1"/>
</dbReference>
<dbReference type="InterPro" id="IPR044492">
    <property type="entry name" value="P_typ_ATPase_HD_dom"/>
</dbReference>
<dbReference type="EMBL" id="ML179710">
    <property type="protein sequence ID" value="THU82747.1"/>
    <property type="molecule type" value="Genomic_DNA"/>
</dbReference>
<evidence type="ECO:0000256" key="1">
    <source>
        <dbReference type="ARBA" id="ARBA00004127"/>
    </source>
</evidence>
<evidence type="ECO:0000256" key="8">
    <source>
        <dbReference type="ARBA" id="ARBA00022989"/>
    </source>
</evidence>
<dbReference type="FunFam" id="1.20.1110.10:FF:000015">
    <property type="entry name" value="Sodium ion P-type ATPase"/>
    <property type="match status" value="1"/>
</dbReference>
<dbReference type="GO" id="GO:0005524">
    <property type="term" value="F:ATP binding"/>
    <property type="evidence" value="ECO:0007669"/>
    <property type="project" value="UniProtKB-KW"/>
</dbReference>
<feature type="transmembrane region" description="Helical" evidence="11">
    <location>
        <begin position="341"/>
        <end position="364"/>
    </location>
</feature>
<evidence type="ECO:0000256" key="4">
    <source>
        <dbReference type="ARBA" id="ARBA00022741"/>
    </source>
</evidence>
<sequence length="1100" mass="119031">MSFLSRLLRRKNYGRAYTRSASQSALTSQNSQTALAERAYLLGGSVILQKLKTNETDGLSEDDAKARLEEYGENLLSDKGGVSAVSVLIRQMANALTLVLVAAMALSFGVQDWIEGAVITAVIILNISVGFFQEYKAEKTMDSLRSLSSPTALVVRNGATVCIPAKDVVPGDIVNIKIGDVVPADLRLLSVSNLDIDEALLTGEALPVSKVTDRIKPQVAPSGETVDIGVGDRINMAFASTSVTKGRGKGVVVATGMGTQVGGIAKAMGKKEGGEKQDGEEVVKVPLGTTVYETVMKWLGLRSGTPLQIKLSKLAYVLFLCAIVLAIIVFGVARFRVDNEVAIYAIALAISVIPESLIAVLTITMSAGTQRMVKQSVIVRKLNALEALGGVTDICSDKTGTLTQGKMTVRKVWMPSSTASDADSRELTVESGPEALSPEGRVLEKVDDKEMAIEPGKLDEGLKELATVASLCNVATIGKNKEDRWTSTGDPTEVALQVFAHKLGMDRPSLVAPESSASPSSDPSSEPNADSEKRPLDVIDEDVDDEKQYWDDASFPSSRSSKRFRLKTEYPFDSSLKRMSTVYIDKENPDYPLLLLKGAVERVLDASVSYSSGTGWSDAASEKDTNVNLKPLDDAARTRILAVVEEIAAQGLRVLALASRRLDAKMKLKEMSQRDSMDEVEREFVFLGLVGIYDPPRPESITAVKACRDAGITVHMLTGDHAATATAIAKEINIVTPDAPKGAIMTATEFNKLTDAEIDALPTLPLVIARCAPETKVRMIEAGHRRGKYVAMTGDGVNDAPALSLSPVGIAMGMDGSDVAKDASDLVLTDDNFDSIRAAIGEGRRIFDNIQRFVLHLLSVNIGEVILLVVGLAFQDQSRRSVFPLSPLAILWINMITSSPPAFGLGLEKAAVNVMKRPPHNIKTGVFTWPVILDCLAYGVAMGAVSMVSFVAVVWGRYDGDLGHDCNRGDNVTECEAVFRGRSTVFATLIFCILYYAWELKSLDRPLFNMTPGKPFWVDLWANQVLFWSVVLGAASVPIAIYIPGFNTKVFYQSGITWEWGIVVGLTVLYIVFCELWKVFVRSKDWYNNIGKARQQEDGA</sequence>
<keyword evidence="7" id="KW-1278">Translocase</keyword>
<evidence type="ECO:0000256" key="10">
    <source>
        <dbReference type="SAM" id="MobiDB-lite"/>
    </source>
</evidence>
<reference evidence="13 14" key="1">
    <citation type="journal article" date="2019" name="Nat. Ecol. Evol.">
        <title>Megaphylogeny resolves global patterns of mushroom evolution.</title>
        <authorList>
            <person name="Varga T."/>
            <person name="Krizsan K."/>
            <person name="Foldi C."/>
            <person name="Dima B."/>
            <person name="Sanchez-Garcia M."/>
            <person name="Sanchez-Ramirez S."/>
            <person name="Szollosi G.J."/>
            <person name="Szarkandi J.G."/>
            <person name="Papp V."/>
            <person name="Albert L."/>
            <person name="Andreopoulos W."/>
            <person name="Angelini C."/>
            <person name="Antonin V."/>
            <person name="Barry K.W."/>
            <person name="Bougher N.L."/>
            <person name="Buchanan P."/>
            <person name="Buyck B."/>
            <person name="Bense V."/>
            <person name="Catcheside P."/>
            <person name="Chovatia M."/>
            <person name="Cooper J."/>
            <person name="Damon W."/>
            <person name="Desjardin D."/>
            <person name="Finy P."/>
            <person name="Geml J."/>
            <person name="Haridas S."/>
            <person name="Hughes K."/>
            <person name="Justo A."/>
            <person name="Karasinski D."/>
            <person name="Kautmanova I."/>
            <person name="Kiss B."/>
            <person name="Kocsube S."/>
            <person name="Kotiranta H."/>
            <person name="LaButti K.M."/>
            <person name="Lechner B.E."/>
            <person name="Liimatainen K."/>
            <person name="Lipzen A."/>
            <person name="Lukacs Z."/>
            <person name="Mihaltcheva S."/>
            <person name="Morgado L.N."/>
            <person name="Niskanen T."/>
            <person name="Noordeloos M.E."/>
            <person name="Ohm R.A."/>
            <person name="Ortiz-Santana B."/>
            <person name="Ovrebo C."/>
            <person name="Racz N."/>
            <person name="Riley R."/>
            <person name="Savchenko A."/>
            <person name="Shiryaev A."/>
            <person name="Soop K."/>
            <person name="Spirin V."/>
            <person name="Szebenyi C."/>
            <person name="Tomsovsky M."/>
            <person name="Tulloss R.E."/>
            <person name="Uehling J."/>
            <person name="Grigoriev I.V."/>
            <person name="Vagvolgyi C."/>
            <person name="Papp T."/>
            <person name="Martin F.M."/>
            <person name="Miettinen O."/>
            <person name="Hibbett D.S."/>
            <person name="Nagy L.G."/>
        </authorList>
    </citation>
    <scope>NUCLEOTIDE SEQUENCE [LARGE SCALE GENOMIC DNA]</scope>
    <source>
        <strain evidence="13 14">CBS 962.96</strain>
    </source>
</reference>
<evidence type="ECO:0000256" key="11">
    <source>
        <dbReference type="SAM" id="Phobius"/>
    </source>
</evidence>
<dbReference type="Gene3D" id="2.70.150.10">
    <property type="entry name" value="Calcium-transporting ATPase, cytoplasmic transduction domain A"/>
    <property type="match status" value="1"/>
</dbReference>
<feature type="transmembrane region" description="Helical" evidence="11">
    <location>
        <begin position="853"/>
        <end position="874"/>
    </location>
</feature>
<dbReference type="FunFam" id="1.20.1110.10:FF:000020">
    <property type="entry name" value="Sodium ion P-type ATPase"/>
    <property type="match status" value="1"/>
</dbReference>
<dbReference type="NCBIfam" id="TIGR01494">
    <property type="entry name" value="ATPase_P-type"/>
    <property type="match status" value="3"/>
</dbReference>
<dbReference type="SMART" id="SM00831">
    <property type="entry name" value="Cation_ATPase_N"/>
    <property type="match status" value="1"/>
</dbReference>
<comment type="subcellular location">
    <subcellularLocation>
        <location evidence="1">Endomembrane system</location>
        <topology evidence="1">Multi-pass membrane protein</topology>
    </subcellularLocation>
</comment>
<evidence type="ECO:0000256" key="3">
    <source>
        <dbReference type="ARBA" id="ARBA00022692"/>
    </source>
</evidence>
<evidence type="ECO:0000259" key="12">
    <source>
        <dbReference type="SMART" id="SM00831"/>
    </source>
</evidence>
<keyword evidence="4" id="KW-0547">Nucleotide-binding</keyword>
<evidence type="ECO:0000256" key="5">
    <source>
        <dbReference type="ARBA" id="ARBA00022840"/>
    </source>
</evidence>
<dbReference type="PRINTS" id="PR00120">
    <property type="entry name" value="HATPASE"/>
</dbReference>
<feature type="transmembrane region" description="Helical" evidence="11">
    <location>
        <begin position="978"/>
        <end position="998"/>
    </location>
</feature>
<feature type="transmembrane region" description="Helical" evidence="11">
    <location>
        <begin position="314"/>
        <end position="335"/>
    </location>
</feature>
<dbReference type="Gene3D" id="3.40.50.1000">
    <property type="entry name" value="HAD superfamily/HAD-like"/>
    <property type="match status" value="1"/>
</dbReference>
<dbReference type="InterPro" id="IPR008250">
    <property type="entry name" value="ATPase_P-typ_transduc_dom_A_sf"/>
</dbReference>
<keyword evidence="14" id="KW-1185">Reference proteome</keyword>
<proteinExistence type="predicted"/>
<keyword evidence="3 11" id="KW-0812">Transmembrane</keyword>
<feature type="transmembrane region" description="Helical" evidence="11">
    <location>
        <begin position="1055"/>
        <end position="1077"/>
    </location>
</feature>
<feature type="region of interest" description="Disordered" evidence="10">
    <location>
        <begin position="509"/>
        <end position="537"/>
    </location>
</feature>
<dbReference type="SFLD" id="SFLDS00003">
    <property type="entry name" value="Haloacid_Dehalogenase"/>
    <property type="match status" value="1"/>
</dbReference>
<dbReference type="GO" id="GO:0016020">
    <property type="term" value="C:membrane"/>
    <property type="evidence" value="ECO:0007669"/>
    <property type="project" value="InterPro"/>
</dbReference>
<dbReference type="PANTHER" id="PTHR42861">
    <property type="entry name" value="CALCIUM-TRANSPORTING ATPASE"/>
    <property type="match status" value="1"/>
</dbReference>
<feature type="transmembrane region" description="Helical" evidence="11">
    <location>
        <begin position="927"/>
        <end position="958"/>
    </location>
</feature>
<feature type="transmembrane region" description="Helical" evidence="11">
    <location>
        <begin position="92"/>
        <end position="110"/>
    </location>
</feature>
<dbReference type="InterPro" id="IPR023299">
    <property type="entry name" value="ATPase_P-typ_cyto_dom_N"/>
</dbReference>
<dbReference type="SUPFAM" id="SSF81653">
    <property type="entry name" value="Calcium ATPase, transduction domain A"/>
    <property type="match status" value="1"/>
</dbReference>
<dbReference type="GO" id="GO:0012505">
    <property type="term" value="C:endomembrane system"/>
    <property type="evidence" value="ECO:0007669"/>
    <property type="project" value="UniProtKB-SubCell"/>
</dbReference>
<keyword evidence="2" id="KW-0597">Phosphoprotein</keyword>
<organism evidence="13 14">
    <name type="scientific">Dendrothele bispora (strain CBS 962.96)</name>
    <dbReference type="NCBI Taxonomy" id="1314807"/>
    <lineage>
        <taxon>Eukaryota</taxon>
        <taxon>Fungi</taxon>
        <taxon>Dikarya</taxon>
        <taxon>Basidiomycota</taxon>
        <taxon>Agaricomycotina</taxon>
        <taxon>Agaricomycetes</taxon>
        <taxon>Agaricomycetidae</taxon>
        <taxon>Agaricales</taxon>
        <taxon>Agaricales incertae sedis</taxon>
        <taxon>Dendrothele</taxon>
    </lineage>
</organism>
<dbReference type="GO" id="GO:0016887">
    <property type="term" value="F:ATP hydrolysis activity"/>
    <property type="evidence" value="ECO:0007669"/>
    <property type="project" value="InterPro"/>
</dbReference>
<dbReference type="FunFam" id="3.40.50.1000:FF:000193">
    <property type="entry name" value="Plasma membrane calcium-transporting ATPase 2"/>
    <property type="match status" value="1"/>
</dbReference>
<feature type="compositionally biased region" description="Low complexity" evidence="10">
    <location>
        <begin position="512"/>
        <end position="528"/>
    </location>
</feature>
<feature type="domain" description="Cation-transporting P-type ATPase N-terminal" evidence="12">
    <location>
        <begin position="38"/>
        <end position="112"/>
    </location>
</feature>
<dbReference type="InterPro" id="IPR059000">
    <property type="entry name" value="ATPase_P-type_domA"/>
</dbReference>
<dbReference type="PROSITE" id="PS00154">
    <property type="entry name" value="ATPASE_E1_E2"/>
    <property type="match status" value="1"/>
</dbReference>
<dbReference type="GO" id="GO:0030001">
    <property type="term" value="P:metal ion transport"/>
    <property type="evidence" value="ECO:0007669"/>
    <property type="project" value="UniProtKB-ARBA"/>
</dbReference>
<evidence type="ECO:0000256" key="9">
    <source>
        <dbReference type="ARBA" id="ARBA00023136"/>
    </source>
</evidence>
<evidence type="ECO:0000256" key="7">
    <source>
        <dbReference type="ARBA" id="ARBA00022967"/>
    </source>
</evidence>